<evidence type="ECO:0008006" key="4">
    <source>
        <dbReference type="Google" id="ProtNLM"/>
    </source>
</evidence>
<reference evidence="3" key="1">
    <citation type="submission" date="2017-04" db="EMBL/GenBank/DDBJ databases">
        <authorList>
            <person name="Varghese N."/>
            <person name="Submissions S."/>
        </authorList>
    </citation>
    <scope>NUCLEOTIDE SEQUENCE [LARGE SCALE GENOMIC DNA]</scope>
    <source>
        <strain evidence="3">RKEM611</strain>
    </source>
</reference>
<dbReference type="InterPro" id="IPR023378">
    <property type="entry name" value="YheA/YmcA-like_dom_sf"/>
</dbReference>
<dbReference type="Proteomes" id="UP000192907">
    <property type="component" value="Unassembled WGS sequence"/>
</dbReference>
<sequence length="56" mass="6775">MFGFLKVDPEKKIKNQIQKLYEQAVLYQRNGKLREYSEVMAEIDSLERKLDREQLN</sequence>
<dbReference type="InterPro" id="IPR045493">
    <property type="entry name" value="DUF6435"/>
</dbReference>
<proteinExistence type="predicted"/>
<keyword evidence="3" id="KW-1185">Reference proteome</keyword>
<dbReference type="Pfam" id="PF20027">
    <property type="entry name" value="DUF6435"/>
    <property type="match status" value="1"/>
</dbReference>
<dbReference type="RefSeq" id="WP_159455560.1">
    <property type="nucleotide sequence ID" value="NZ_FWZT01000020.1"/>
</dbReference>
<protein>
    <recommendedName>
        <fullName evidence="4">Lacal_2735 family protein</fullName>
    </recommendedName>
</protein>
<organism evidence="2 3">
    <name type="scientific">Pseudobacteriovorax antillogorgiicola</name>
    <dbReference type="NCBI Taxonomy" id="1513793"/>
    <lineage>
        <taxon>Bacteria</taxon>
        <taxon>Pseudomonadati</taxon>
        <taxon>Bdellovibrionota</taxon>
        <taxon>Oligoflexia</taxon>
        <taxon>Oligoflexales</taxon>
        <taxon>Pseudobacteriovoracaceae</taxon>
        <taxon>Pseudobacteriovorax</taxon>
    </lineage>
</organism>
<dbReference type="EMBL" id="FWZT01000020">
    <property type="protein sequence ID" value="SMF59599.1"/>
    <property type="molecule type" value="Genomic_DNA"/>
</dbReference>
<name>A0A1Y6CE75_9BACT</name>
<evidence type="ECO:0000256" key="1">
    <source>
        <dbReference type="SAM" id="Coils"/>
    </source>
</evidence>
<dbReference type="SUPFAM" id="SSF158622">
    <property type="entry name" value="YheA/YmcA-like"/>
    <property type="match status" value="1"/>
</dbReference>
<dbReference type="AlphaFoldDB" id="A0A1Y6CE75"/>
<gene>
    <name evidence="2" type="ORF">SAMN06296036_12022</name>
</gene>
<accession>A0A1Y6CE75</accession>
<evidence type="ECO:0000313" key="3">
    <source>
        <dbReference type="Proteomes" id="UP000192907"/>
    </source>
</evidence>
<evidence type="ECO:0000313" key="2">
    <source>
        <dbReference type="EMBL" id="SMF59599.1"/>
    </source>
</evidence>
<feature type="coiled-coil region" evidence="1">
    <location>
        <begin position="10"/>
        <end position="56"/>
    </location>
</feature>
<keyword evidence="1" id="KW-0175">Coiled coil</keyword>